<dbReference type="Pfam" id="PF00337">
    <property type="entry name" value="Gal-bind_lectin"/>
    <property type="match status" value="1"/>
</dbReference>
<dbReference type="SUPFAM" id="SSF49899">
    <property type="entry name" value="Concanavalin A-like lectins/glucanases"/>
    <property type="match status" value="1"/>
</dbReference>
<accession>A0AAD8FFR3</accession>
<evidence type="ECO:0000259" key="3">
    <source>
        <dbReference type="PROSITE" id="PS51304"/>
    </source>
</evidence>
<keyword evidence="5" id="KW-1185">Reference proteome</keyword>
<dbReference type="AlphaFoldDB" id="A0AAD8FFR3"/>
<dbReference type="EMBL" id="JASAOG010000029">
    <property type="protein sequence ID" value="KAK0061534.1"/>
    <property type="molecule type" value="Genomic_DNA"/>
</dbReference>
<comment type="caution">
    <text evidence="4">The sequence shown here is derived from an EMBL/GenBank/DDBJ whole genome shotgun (WGS) entry which is preliminary data.</text>
</comment>
<proteinExistence type="predicted"/>
<evidence type="ECO:0000256" key="1">
    <source>
        <dbReference type="ARBA" id="ARBA00022734"/>
    </source>
</evidence>
<keyword evidence="1 2" id="KW-0430">Lectin</keyword>
<dbReference type="InterPro" id="IPR013320">
    <property type="entry name" value="ConA-like_dom_sf"/>
</dbReference>
<organism evidence="4 5">
    <name type="scientific">Biomphalaria pfeifferi</name>
    <name type="common">Bloodfluke planorb</name>
    <name type="synonym">Freshwater snail</name>
    <dbReference type="NCBI Taxonomy" id="112525"/>
    <lineage>
        <taxon>Eukaryota</taxon>
        <taxon>Metazoa</taxon>
        <taxon>Spiralia</taxon>
        <taxon>Lophotrochozoa</taxon>
        <taxon>Mollusca</taxon>
        <taxon>Gastropoda</taxon>
        <taxon>Heterobranchia</taxon>
        <taxon>Euthyneura</taxon>
        <taxon>Panpulmonata</taxon>
        <taxon>Hygrophila</taxon>
        <taxon>Lymnaeoidea</taxon>
        <taxon>Planorbidae</taxon>
        <taxon>Biomphalaria</taxon>
    </lineage>
</organism>
<dbReference type="Proteomes" id="UP001233172">
    <property type="component" value="Unassembled WGS sequence"/>
</dbReference>
<evidence type="ECO:0000313" key="4">
    <source>
        <dbReference type="EMBL" id="KAK0061534.1"/>
    </source>
</evidence>
<protein>
    <recommendedName>
        <fullName evidence="2">Galectin</fullName>
    </recommendedName>
</protein>
<feature type="domain" description="Galectin" evidence="3">
    <location>
        <begin position="70"/>
        <end position="211"/>
    </location>
</feature>
<reference evidence="4" key="2">
    <citation type="submission" date="2023-04" db="EMBL/GenBank/DDBJ databases">
        <authorList>
            <person name="Bu L."/>
            <person name="Lu L."/>
            <person name="Laidemitt M.R."/>
            <person name="Zhang S.M."/>
            <person name="Mutuku M."/>
            <person name="Mkoji G."/>
            <person name="Steinauer M."/>
            <person name="Loker E.S."/>
        </authorList>
    </citation>
    <scope>NUCLEOTIDE SEQUENCE</scope>
    <source>
        <strain evidence="4">KasaAsao</strain>
        <tissue evidence="4">Whole Snail</tissue>
    </source>
</reference>
<dbReference type="InterPro" id="IPR001079">
    <property type="entry name" value="Galectin_CRD"/>
</dbReference>
<dbReference type="GO" id="GO:0030246">
    <property type="term" value="F:carbohydrate binding"/>
    <property type="evidence" value="ECO:0007669"/>
    <property type="project" value="UniProtKB-UniRule"/>
</dbReference>
<evidence type="ECO:0000256" key="2">
    <source>
        <dbReference type="RuleBase" id="RU102079"/>
    </source>
</evidence>
<evidence type="ECO:0000313" key="5">
    <source>
        <dbReference type="Proteomes" id="UP001233172"/>
    </source>
</evidence>
<sequence>MDVSTQALNCVNNINCGAMICDKDRKSCYNCFKDLFQGLEFPKSWTWFYLKRKLVILDAPYNQTNGMTREIYPVSSGLMSGDVICLKARLTKFDNLLLELWENGSGITYHFRARCDSPCSPDLNCSSSDCTIKNVVIDSNTNGQWSISPYTSFDYPFVLNQVFTVFFHIGPSSVDVYINQRMFKSFLTSRPPQVIRSIRVEGSLVVHELSV</sequence>
<gene>
    <name evidence="4" type="ORF">Bpfe_008916</name>
</gene>
<reference evidence="4" key="1">
    <citation type="journal article" date="2023" name="PLoS Negl. Trop. Dis.">
        <title>A genome sequence for Biomphalaria pfeifferi, the major vector snail for the human-infecting parasite Schistosoma mansoni.</title>
        <authorList>
            <person name="Bu L."/>
            <person name="Lu L."/>
            <person name="Laidemitt M.R."/>
            <person name="Zhang S.M."/>
            <person name="Mutuku M."/>
            <person name="Mkoji G."/>
            <person name="Steinauer M."/>
            <person name="Loker E.S."/>
        </authorList>
    </citation>
    <scope>NUCLEOTIDE SEQUENCE</scope>
    <source>
        <strain evidence="4">KasaAsao</strain>
    </source>
</reference>
<dbReference type="PROSITE" id="PS51304">
    <property type="entry name" value="GALECTIN"/>
    <property type="match status" value="1"/>
</dbReference>
<name>A0AAD8FFR3_BIOPF</name>
<dbReference type="Gene3D" id="2.60.120.200">
    <property type="match status" value="1"/>
</dbReference>